<organism evidence="2 3">
    <name type="scientific">Xaviernesmea rhizosphaerae</name>
    <dbReference type="NCBI Taxonomy" id="1672749"/>
    <lineage>
        <taxon>Bacteria</taxon>
        <taxon>Pseudomonadati</taxon>
        <taxon>Pseudomonadota</taxon>
        <taxon>Alphaproteobacteria</taxon>
        <taxon>Hyphomicrobiales</taxon>
        <taxon>Rhizobiaceae</taxon>
        <taxon>Rhizobium/Agrobacterium group</taxon>
        <taxon>Xaviernesmea</taxon>
    </lineage>
</organism>
<evidence type="ECO:0000256" key="1">
    <source>
        <dbReference type="SAM" id="MobiDB-lite"/>
    </source>
</evidence>
<dbReference type="Proteomes" id="UP000186143">
    <property type="component" value="Unassembled WGS sequence"/>
</dbReference>
<evidence type="ECO:0000313" key="3">
    <source>
        <dbReference type="Proteomes" id="UP000186143"/>
    </source>
</evidence>
<dbReference type="EMBL" id="MKIO01000012">
    <property type="protein sequence ID" value="OLP57654.1"/>
    <property type="molecule type" value="Genomic_DNA"/>
</dbReference>
<name>A0A1Q9AQF9_9HYPH</name>
<dbReference type="RefSeq" id="WP_075632813.1">
    <property type="nucleotide sequence ID" value="NZ_MKIO01000012.1"/>
</dbReference>
<dbReference type="STRING" id="1672749.BJF92_04950"/>
<protein>
    <submittedName>
        <fullName evidence="2">Uncharacterized protein</fullName>
    </submittedName>
</protein>
<reference evidence="2 3" key="1">
    <citation type="submission" date="2016-09" db="EMBL/GenBank/DDBJ databases">
        <title>Rhizobium sp. nov., a novel species isolated from the rice rhizosphere.</title>
        <authorList>
            <person name="Zhao J."/>
            <person name="Zhang X."/>
        </authorList>
    </citation>
    <scope>NUCLEOTIDE SEQUENCE [LARGE SCALE GENOMIC DNA]</scope>
    <source>
        <strain evidence="2 3">MH17</strain>
    </source>
</reference>
<gene>
    <name evidence="2" type="ORF">BJF92_04950</name>
</gene>
<feature type="region of interest" description="Disordered" evidence="1">
    <location>
        <begin position="134"/>
        <end position="168"/>
    </location>
</feature>
<comment type="caution">
    <text evidence="2">The sequence shown here is derived from an EMBL/GenBank/DDBJ whole genome shotgun (WGS) entry which is preliminary data.</text>
</comment>
<evidence type="ECO:0000313" key="2">
    <source>
        <dbReference type="EMBL" id="OLP57654.1"/>
    </source>
</evidence>
<sequence>MTSDITPDVPPRIRCEAIKSPSTSLNPVCHHSHGTVLRYPGPARHDPPIDDPAFLIGLALGHVRQGDGLTGTVPDTVISRLQTQAERGNPACRLMLDWLAHRNRDLLASARPDPSQPHPTQHCLGRRRIRECRQAAPGSLKKHTSKKAGSSDPKTAIIAAMTEGRIDE</sequence>
<dbReference type="AlphaFoldDB" id="A0A1Q9AQF9"/>
<dbReference type="OrthoDB" id="7917377at2"/>
<proteinExistence type="predicted"/>
<accession>A0A1Q9AQF9</accession>